<sequence>MTTFPLESILDWLIKSTLCLLVLLGVYRLWLENQPMHRLKRAYLLGTLLLSLAGPFVSLQVPTGWLSLLKPVQLVEKQVLIANEADDGSNVKGLSTSPGRNVPTINVPEPTSSVPYWLWPYGAVTTLMLARFIRNLYVLLRQVWTSPAEPYYGATLVKLPGNALPYTFLHYLFVSSDAYERGEIEAELLDHELAHIQQRHSLDVLLVEIVLCFCWFNPLVFWLKRAMQRNHEFLADEAVNQTYLNVPGYQHLLLSKVASASPKLSLTSTLTFDTTKQRLLMMTKQTSPARAWLAGGSTVVFFVALTIVLTGAAPAQPPIFPLKSEIAYRKPVPLLSVVELESRFGNVLVNATSRELGIGQKVLFKDLTPEQKTRVIHLEGRLPGTFTEEEFNALKNAKRYSIWVDGKRVRHFERTTLQATDIVTYNIIRAYKSNRRPTAFHYKVDLLTDSAANAYAKELQASPRLLLLTAEQMEKQQARAAK</sequence>
<dbReference type="PANTHER" id="PTHR34978">
    <property type="entry name" value="POSSIBLE SENSOR-TRANSDUCER PROTEIN BLAR"/>
    <property type="match status" value="1"/>
</dbReference>
<feature type="transmembrane region" description="Helical" evidence="1">
    <location>
        <begin position="42"/>
        <end position="61"/>
    </location>
</feature>
<feature type="transmembrane region" description="Helical" evidence="1">
    <location>
        <begin position="291"/>
        <end position="313"/>
    </location>
</feature>
<evidence type="ECO:0000313" key="3">
    <source>
        <dbReference type="EMBL" id="NID09678.1"/>
    </source>
</evidence>
<dbReference type="PANTHER" id="PTHR34978:SF3">
    <property type="entry name" value="SLR0241 PROTEIN"/>
    <property type="match status" value="1"/>
</dbReference>
<evidence type="ECO:0000313" key="4">
    <source>
        <dbReference type="Proteomes" id="UP000606008"/>
    </source>
</evidence>
<comment type="caution">
    <text evidence="3">The sequence shown here is derived from an EMBL/GenBank/DDBJ whole genome shotgun (WGS) entry which is preliminary data.</text>
</comment>
<reference evidence="3" key="1">
    <citation type="submission" date="2024-05" db="EMBL/GenBank/DDBJ databases">
        <authorList>
            <person name="Jung D.-H."/>
        </authorList>
    </citation>
    <scope>NUCLEOTIDE SEQUENCE</scope>
    <source>
        <strain evidence="3">JA-25</strain>
    </source>
</reference>
<keyword evidence="1" id="KW-0812">Transmembrane</keyword>
<dbReference type="Pfam" id="PF05569">
    <property type="entry name" value="Peptidase_M56"/>
    <property type="match status" value="1"/>
</dbReference>
<dbReference type="RefSeq" id="WP_166691263.1">
    <property type="nucleotide sequence ID" value="NZ_WAEL01000002.1"/>
</dbReference>
<evidence type="ECO:0000259" key="2">
    <source>
        <dbReference type="Pfam" id="PF05569"/>
    </source>
</evidence>
<protein>
    <submittedName>
        <fullName evidence="3">M56 family metallopeptidase</fullName>
    </submittedName>
</protein>
<dbReference type="EMBL" id="WAEL01000002">
    <property type="protein sequence ID" value="NID09678.1"/>
    <property type="molecule type" value="Genomic_DNA"/>
</dbReference>
<organism evidence="3 4">
    <name type="scientific">Fibrivirga algicola</name>
    <dbReference type="NCBI Taxonomy" id="2950420"/>
    <lineage>
        <taxon>Bacteria</taxon>
        <taxon>Pseudomonadati</taxon>
        <taxon>Bacteroidota</taxon>
        <taxon>Cytophagia</taxon>
        <taxon>Cytophagales</taxon>
        <taxon>Spirosomataceae</taxon>
        <taxon>Fibrivirga</taxon>
    </lineage>
</organism>
<evidence type="ECO:0000256" key="1">
    <source>
        <dbReference type="SAM" id="Phobius"/>
    </source>
</evidence>
<gene>
    <name evidence="3" type="ORF">F7231_05805</name>
</gene>
<feature type="domain" description="Peptidase M56" evidence="2">
    <location>
        <begin position="188"/>
        <end position="281"/>
    </location>
</feature>
<dbReference type="InterPro" id="IPR052173">
    <property type="entry name" value="Beta-lactam_resp_regulator"/>
</dbReference>
<dbReference type="InterPro" id="IPR008756">
    <property type="entry name" value="Peptidase_M56"/>
</dbReference>
<keyword evidence="1" id="KW-0472">Membrane</keyword>
<keyword evidence="4" id="KW-1185">Reference proteome</keyword>
<keyword evidence="1" id="KW-1133">Transmembrane helix</keyword>
<proteinExistence type="predicted"/>
<name>A0ABX0QG23_9BACT</name>
<feature type="transmembrane region" description="Helical" evidence="1">
    <location>
        <begin position="204"/>
        <end position="223"/>
    </location>
</feature>
<dbReference type="CDD" id="cd07341">
    <property type="entry name" value="M56_BlaR1_MecR1_like"/>
    <property type="match status" value="1"/>
</dbReference>
<feature type="transmembrane region" description="Helical" evidence="1">
    <location>
        <begin position="116"/>
        <end position="133"/>
    </location>
</feature>
<feature type="transmembrane region" description="Helical" evidence="1">
    <location>
        <begin position="12"/>
        <end position="30"/>
    </location>
</feature>
<accession>A0ABX0QG23</accession>
<dbReference type="Proteomes" id="UP000606008">
    <property type="component" value="Unassembled WGS sequence"/>
</dbReference>